<organism evidence="1 2">
    <name type="scientific">Athelia psychrophila</name>
    <dbReference type="NCBI Taxonomy" id="1759441"/>
    <lineage>
        <taxon>Eukaryota</taxon>
        <taxon>Fungi</taxon>
        <taxon>Dikarya</taxon>
        <taxon>Basidiomycota</taxon>
        <taxon>Agaricomycotina</taxon>
        <taxon>Agaricomycetes</taxon>
        <taxon>Agaricomycetidae</taxon>
        <taxon>Atheliales</taxon>
        <taxon>Atheliaceae</taxon>
        <taxon>Athelia</taxon>
    </lineage>
</organism>
<protein>
    <submittedName>
        <fullName evidence="1">Uncharacterized protein</fullName>
    </submittedName>
</protein>
<proteinExistence type="predicted"/>
<name>A0A166IH98_9AGAM</name>
<sequence>MPIDPAPPPPLVPRIGRYYCSGLGERSAGYNPDLLDYMGYERDRTHFLMSDRARAVMEEGGIVWRLGIEHLNYDDVVGGPVDVAAGLYERFDGEPVGGWDDKLTDHELDLMCGVYKIFTAPGTYQQADASWWPKSSTWKASAMDVGYWTHTCEEWFQRRLKGIRAGEENVRSAKQWRQALKLHKTSKTFVENIRVRCEVVLNP</sequence>
<reference evidence="1 2" key="1">
    <citation type="journal article" date="2016" name="Mol. Biol. Evol.">
        <title>Comparative Genomics of Early-Diverging Mushroom-Forming Fungi Provides Insights into the Origins of Lignocellulose Decay Capabilities.</title>
        <authorList>
            <person name="Nagy L.G."/>
            <person name="Riley R."/>
            <person name="Tritt A."/>
            <person name="Adam C."/>
            <person name="Daum C."/>
            <person name="Floudas D."/>
            <person name="Sun H."/>
            <person name="Yadav J.S."/>
            <person name="Pangilinan J."/>
            <person name="Larsson K.H."/>
            <person name="Matsuura K."/>
            <person name="Barry K."/>
            <person name="Labutti K."/>
            <person name="Kuo R."/>
            <person name="Ohm R.A."/>
            <person name="Bhattacharya S.S."/>
            <person name="Shirouzu T."/>
            <person name="Yoshinaga Y."/>
            <person name="Martin F.M."/>
            <person name="Grigoriev I.V."/>
            <person name="Hibbett D.S."/>
        </authorList>
    </citation>
    <scope>NUCLEOTIDE SEQUENCE [LARGE SCALE GENOMIC DNA]</scope>
    <source>
        <strain evidence="1 2">CBS 109695</strain>
    </source>
</reference>
<accession>A0A166IH98</accession>
<dbReference type="EMBL" id="KV417560">
    <property type="protein sequence ID" value="KZP19820.1"/>
    <property type="molecule type" value="Genomic_DNA"/>
</dbReference>
<dbReference type="AlphaFoldDB" id="A0A166IH98"/>
<gene>
    <name evidence="1" type="ORF">FIBSPDRAFT_743283</name>
</gene>
<evidence type="ECO:0000313" key="2">
    <source>
        <dbReference type="Proteomes" id="UP000076532"/>
    </source>
</evidence>
<keyword evidence="2" id="KW-1185">Reference proteome</keyword>
<evidence type="ECO:0000313" key="1">
    <source>
        <dbReference type="EMBL" id="KZP19820.1"/>
    </source>
</evidence>
<dbReference type="OrthoDB" id="3270336at2759"/>
<dbReference type="Proteomes" id="UP000076532">
    <property type="component" value="Unassembled WGS sequence"/>
</dbReference>